<evidence type="ECO:0000313" key="3">
    <source>
        <dbReference type="Proteomes" id="UP000283269"/>
    </source>
</evidence>
<dbReference type="InterPro" id="IPR002213">
    <property type="entry name" value="UDP_glucos_trans"/>
</dbReference>
<evidence type="ECO:0000313" key="2">
    <source>
        <dbReference type="EMBL" id="PPQ94689.1"/>
    </source>
</evidence>
<dbReference type="PANTHER" id="PTHR48045:SF34">
    <property type="entry name" value="ISOFLAVONE 7-O-GLUCOSYLTRANSFERASE 1-LIKE"/>
    <property type="match status" value="1"/>
</dbReference>
<dbReference type="EMBL" id="NHYD01000271">
    <property type="protein sequence ID" value="PPQ94689.1"/>
    <property type="molecule type" value="Genomic_DNA"/>
</dbReference>
<gene>
    <name evidence="2" type="ORF">CVT25_009544</name>
</gene>
<organism evidence="2 3">
    <name type="scientific">Psilocybe cyanescens</name>
    <dbReference type="NCBI Taxonomy" id="93625"/>
    <lineage>
        <taxon>Eukaryota</taxon>
        <taxon>Fungi</taxon>
        <taxon>Dikarya</taxon>
        <taxon>Basidiomycota</taxon>
        <taxon>Agaricomycotina</taxon>
        <taxon>Agaricomycetes</taxon>
        <taxon>Agaricomycetidae</taxon>
        <taxon>Agaricales</taxon>
        <taxon>Agaricineae</taxon>
        <taxon>Strophariaceae</taxon>
        <taxon>Psilocybe</taxon>
    </lineage>
</organism>
<comment type="caution">
    <text evidence="2">The sequence shown here is derived from an EMBL/GenBank/DDBJ whole genome shotgun (WGS) entry which is preliminary data.</text>
</comment>
<dbReference type="STRING" id="93625.A0A409XV31"/>
<dbReference type="Proteomes" id="UP000283269">
    <property type="component" value="Unassembled WGS sequence"/>
</dbReference>
<keyword evidence="1" id="KW-0808">Transferase</keyword>
<dbReference type="OrthoDB" id="5835829at2759"/>
<dbReference type="PANTHER" id="PTHR48045">
    <property type="entry name" value="UDP-GLYCOSYLTRANSFERASE 72B1"/>
    <property type="match status" value="1"/>
</dbReference>
<evidence type="ECO:0008006" key="4">
    <source>
        <dbReference type="Google" id="ProtNLM"/>
    </source>
</evidence>
<evidence type="ECO:0000256" key="1">
    <source>
        <dbReference type="ARBA" id="ARBA00022679"/>
    </source>
</evidence>
<dbReference type="InParanoid" id="A0A409XV31"/>
<reference evidence="2 3" key="1">
    <citation type="journal article" date="2018" name="Evol. Lett.">
        <title>Horizontal gene cluster transfer increased hallucinogenic mushroom diversity.</title>
        <authorList>
            <person name="Reynolds H.T."/>
            <person name="Vijayakumar V."/>
            <person name="Gluck-Thaler E."/>
            <person name="Korotkin H.B."/>
            <person name="Matheny P.B."/>
            <person name="Slot J.C."/>
        </authorList>
    </citation>
    <scope>NUCLEOTIDE SEQUENCE [LARGE SCALE GENOMIC DNA]</scope>
    <source>
        <strain evidence="2 3">2631</strain>
    </source>
</reference>
<name>A0A409XV31_PSICY</name>
<accession>A0A409XV31</accession>
<proteinExistence type="predicted"/>
<dbReference type="AlphaFoldDB" id="A0A409XV31"/>
<keyword evidence="3" id="KW-1185">Reference proteome</keyword>
<dbReference type="Pfam" id="PF00201">
    <property type="entry name" value="UDPGT"/>
    <property type="match status" value="2"/>
</dbReference>
<dbReference type="CDD" id="cd03784">
    <property type="entry name" value="GT1_Gtf-like"/>
    <property type="match status" value="2"/>
</dbReference>
<sequence length="864" mass="95856">MPYYRKINTDYFLDNRTCIIRYAAICSRHESDANKTAEHTHSKHYGTTNGTIIRVPGLPDMYDWEFFPQQVPFEINISAIVKMAHQGILECDAAFVTSGYAAEEVAINALKPWLSKRNQSCYVMEPLVPPEYIHARSGATGSAESEEFLNKIIEKHGEKSLVLLSFGTVFWPANQGYIDEVIEGLIQKNFPFIICHASLIANISDELILKINDSGIGLVSKWVPQQYILNHPATGWFITHCGHNSVMEGLGSGIPMICWPFEADQPAAAAHLSVNLKAFELIEVRTGERGLKPLLRSGRMAQGTGEAIGSEIREVIDACRGAKGKELRRNVENIKAKLDHAWETNGSSRTELHAFCHVRSFCTLAARLVREHNRAVITIIISPDLLNKGQGEVDAELGSDVSEITRQRISNAIDIVLYRILASFQSTSTDIFSLFKPLAETYATAYQTLTEEKPITCVASGTVFDAVPAPRAVILDPLALAQIASTRAISGSSVPIFSWLTGHAATIIRVFGPEHYGGLDDITAKIEAEAAHRGVTTKEIGDSILTHTEGKIIKIPGVPDMYDWEFMPQPQLSLSTHSNHLFNNQRGMRQTDGAFLVTAYAFEKQSIEALKSWHAEINKEVYVVGPLLPSRDGLVADTSRGSSETEVFLEKAQAEYGENSVVFISFGTIHWPQRHEYIEEVIETLIEKKFPFIFAYASPIAKLSDELKTRVESSGLGLISKWLPQQYILNHSATGWFITHCGQNSVLEALGAGTPMICWPSGADQPAAAHQIEAILKVGVELIEVRLGEEGMKPLLRNRRKAQGTREAVGKELREILDLCRGEKGQEMRKNVQAIKAQFAECWRTGGTSRQEYNAFWKKYGVGF</sequence>
<dbReference type="SUPFAM" id="SSF53756">
    <property type="entry name" value="UDP-Glycosyltransferase/glycogen phosphorylase"/>
    <property type="match status" value="2"/>
</dbReference>
<protein>
    <recommendedName>
        <fullName evidence="4">UDP-glycosyltransferases domain-containing protein</fullName>
    </recommendedName>
</protein>
<dbReference type="GO" id="GO:0008194">
    <property type="term" value="F:UDP-glycosyltransferase activity"/>
    <property type="evidence" value="ECO:0007669"/>
    <property type="project" value="InterPro"/>
</dbReference>
<dbReference type="Gene3D" id="3.40.50.2000">
    <property type="entry name" value="Glycogen Phosphorylase B"/>
    <property type="match status" value="3"/>
</dbReference>